<dbReference type="InterPro" id="IPR036388">
    <property type="entry name" value="WH-like_DNA-bd_sf"/>
</dbReference>
<keyword evidence="3 6" id="KW-0731">Sigma factor</keyword>
<evidence type="ECO:0000259" key="7">
    <source>
        <dbReference type="Pfam" id="PF04542"/>
    </source>
</evidence>
<dbReference type="PANTHER" id="PTHR43133">
    <property type="entry name" value="RNA POLYMERASE ECF-TYPE SIGMA FACTO"/>
    <property type="match status" value="1"/>
</dbReference>
<dbReference type="GO" id="GO:0006352">
    <property type="term" value="P:DNA-templated transcription initiation"/>
    <property type="evidence" value="ECO:0007669"/>
    <property type="project" value="InterPro"/>
</dbReference>
<dbReference type="InterPro" id="IPR000838">
    <property type="entry name" value="RNA_pol_sigma70_ECF_CS"/>
</dbReference>
<dbReference type="InterPro" id="IPR007630">
    <property type="entry name" value="RNA_pol_sigma70_r4"/>
</dbReference>
<evidence type="ECO:0000256" key="6">
    <source>
        <dbReference type="RuleBase" id="RU000716"/>
    </source>
</evidence>
<name>A0A9X1NA10_9ACTN</name>
<organism evidence="9 10">
    <name type="scientific">Kineosporia babensis</name>
    <dbReference type="NCBI Taxonomy" id="499548"/>
    <lineage>
        <taxon>Bacteria</taxon>
        <taxon>Bacillati</taxon>
        <taxon>Actinomycetota</taxon>
        <taxon>Actinomycetes</taxon>
        <taxon>Kineosporiales</taxon>
        <taxon>Kineosporiaceae</taxon>
        <taxon>Kineosporia</taxon>
    </lineage>
</organism>
<dbReference type="Gene3D" id="1.10.1740.10">
    <property type="match status" value="1"/>
</dbReference>
<evidence type="ECO:0000256" key="4">
    <source>
        <dbReference type="ARBA" id="ARBA00023125"/>
    </source>
</evidence>
<dbReference type="SUPFAM" id="SSF88946">
    <property type="entry name" value="Sigma2 domain of RNA polymerase sigma factors"/>
    <property type="match status" value="1"/>
</dbReference>
<evidence type="ECO:0000313" key="9">
    <source>
        <dbReference type="EMBL" id="MCD5310298.1"/>
    </source>
</evidence>
<dbReference type="InterPro" id="IPR007627">
    <property type="entry name" value="RNA_pol_sigma70_r2"/>
</dbReference>
<dbReference type="InterPro" id="IPR013324">
    <property type="entry name" value="RNA_pol_sigma_r3/r4-like"/>
</dbReference>
<dbReference type="InterPro" id="IPR039425">
    <property type="entry name" value="RNA_pol_sigma-70-like"/>
</dbReference>
<comment type="similarity">
    <text evidence="1 6">Belongs to the sigma-70 factor family. ECF subfamily.</text>
</comment>
<keyword evidence="2 6" id="KW-0805">Transcription regulation</keyword>
<dbReference type="Pfam" id="PF04542">
    <property type="entry name" value="Sigma70_r2"/>
    <property type="match status" value="1"/>
</dbReference>
<protein>
    <recommendedName>
        <fullName evidence="6">RNA polymerase sigma factor</fullName>
    </recommendedName>
</protein>
<dbReference type="Pfam" id="PF04545">
    <property type="entry name" value="Sigma70_r4"/>
    <property type="match status" value="1"/>
</dbReference>
<dbReference type="GO" id="GO:0003677">
    <property type="term" value="F:DNA binding"/>
    <property type="evidence" value="ECO:0007669"/>
    <property type="project" value="UniProtKB-KW"/>
</dbReference>
<dbReference type="InterPro" id="IPR014284">
    <property type="entry name" value="RNA_pol_sigma-70_dom"/>
</dbReference>
<reference evidence="9" key="1">
    <citation type="submission" date="2021-11" db="EMBL/GenBank/DDBJ databases">
        <title>Streptomyces corallinus and Kineosporia corallina sp. nov., two new coral-derived marine actinobacteria.</title>
        <authorList>
            <person name="Buangrab K."/>
            <person name="Sutthacheep M."/>
            <person name="Yeemin T."/>
            <person name="Harunari E."/>
            <person name="Igarashi Y."/>
            <person name="Sripreechasak P."/>
            <person name="Kanchanasin P."/>
            <person name="Tanasupawat S."/>
            <person name="Phongsopitanun W."/>
        </authorList>
    </citation>
    <scope>NUCLEOTIDE SEQUENCE</scope>
    <source>
        <strain evidence="9">JCM 31032</strain>
    </source>
</reference>
<dbReference type="SUPFAM" id="SSF88659">
    <property type="entry name" value="Sigma3 and sigma4 domains of RNA polymerase sigma factors"/>
    <property type="match status" value="1"/>
</dbReference>
<feature type="domain" description="RNA polymerase sigma-70 region 4" evidence="8">
    <location>
        <begin position="137"/>
        <end position="182"/>
    </location>
</feature>
<comment type="caution">
    <text evidence="9">The sequence shown here is derived from an EMBL/GenBank/DDBJ whole genome shotgun (WGS) entry which is preliminary data.</text>
</comment>
<evidence type="ECO:0000313" key="10">
    <source>
        <dbReference type="Proteomes" id="UP001138997"/>
    </source>
</evidence>
<gene>
    <name evidence="9" type="ORF">LR394_05270</name>
</gene>
<dbReference type="RefSeq" id="WP_231439223.1">
    <property type="nucleotide sequence ID" value="NZ_JAJOMB010000002.1"/>
</dbReference>
<evidence type="ECO:0000256" key="2">
    <source>
        <dbReference type="ARBA" id="ARBA00023015"/>
    </source>
</evidence>
<evidence type="ECO:0000256" key="5">
    <source>
        <dbReference type="ARBA" id="ARBA00023163"/>
    </source>
</evidence>
<dbReference type="NCBIfam" id="TIGR02937">
    <property type="entry name" value="sigma70-ECF"/>
    <property type="match status" value="1"/>
</dbReference>
<dbReference type="AlphaFoldDB" id="A0A9X1NA10"/>
<dbReference type="PANTHER" id="PTHR43133:SF52">
    <property type="entry name" value="ECF RNA POLYMERASE SIGMA FACTOR SIGL"/>
    <property type="match status" value="1"/>
</dbReference>
<sequence length="193" mass="21479">MPPIAQIPAQSTPPTAVGMTTAEREERFNDIVRTHRPGLIAFTTRLVGGDIGRAEDVVQETFVRAWRRIELLTPEHGSVSSWLRRVAYNVAVDGHRMRKVRPTEVELQHHDAPVRQDGADGTDRVLAEIVVRDMLNSIWPEHRAVLEEVYLKDRTAAEAAAALGIPVGTVKSRLFYALRTLRGNAMESGLRAS</sequence>
<keyword evidence="4 6" id="KW-0238">DNA-binding</keyword>
<evidence type="ECO:0000259" key="8">
    <source>
        <dbReference type="Pfam" id="PF04545"/>
    </source>
</evidence>
<evidence type="ECO:0000256" key="1">
    <source>
        <dbReference type="ARBA" id="ARBA00010641"/>
    </source>
</evidence>
<dbReference type="GO" id="GO:0016987">
    <property type="term" value="F:sigma factor activity"/>
    <property type="evidence" value="ECO:0007669"/>
    <property type="project" value="UniProtKB-KW"/>
</dbReference>
<dbReference type="Proteomes" id="UP001138997">
    <property type="component" value="Unassembled WGS sequence"/>
</dbReference>
<proteinExistence type="inferred from homology"/>
<accession>A0A9X1NA10</accession>
<dbReference type="Gene3D" id="1.10.10.10">
    <property type="entry name" value="Winged helix-like DNA-binding domain superfamily/Winged helix DNA-binding domain"/>
    <property type="match status" value="1"/>
</dbReference>
<dbReference type="InterPro" id="IPR013325">
    <property type="entry name" value="RNA_pol_sigma_r2"/>
</dbReference>
<keyword evidence="10" id="KW-1185">Reference proteome</keyword>
<keyword evidence="5 6" id="KW-0804">Transcription</keyword>
<dbReference type="EMBL" id="JAJOMB010000002">
    <property type="protein sequence ID" value="MCD5310298.1"/>
    <property type="molecule type" value="Genomic_DNA"/>
</dbReference>
<dbReference type="PROSITE" id="PS01063">
    <property type="entry name" value="SIGMA70_ECF"/>
    <property type="match status" value="1"/>
</dbReference>
<feature type="domain" description="RNA polymerase sigma-70 region 2" evidence="7">
    <location>
        <begin position="31"/>
        <end position="99"/>
    </location>
</feature>
<evidence type="ECO:0000256" key="3">
    <source>
        <dbReference type="ARBA" id="ARBA00023082"/>
    </source>
</evidence>